<evidence type="ECO:0000256" key="1">
    <source>
        <dbReference type="ARBA" id="ARBA00007613"/>
    </source>
</evidence>
<dbReference type="GO" id="GO:0015562">
    <property type="term" value="F:efflux transmembrane transporter activity"/>
    <property type="evidence" value="ECO:0007669"/>
    <property type="project" value="InterPro"/>
</dbReference>
<protein>
    <submittedName>
        <fullName evidence="2">Cobalt-zinc-cadmium resistance protein CzcC</fullName>
    </submittedName>
</protein>
<gene>
    <name evidence="2" type="primary">czcC_3</name>
    <name evidence="2" type="ORF">UC8_33170</name>
</gene>
<dbReference type="Gene3D" id="1.20.1600.10">
    <property type="entry name" value="Outer membrane efflux proteins (OEP)"/>
    <property type="match status" value="1"/>
</dbReference>
<dbReference type="InterPro" id="IPR010131">
    <property type="entry name" value="MdtP/NodT-like"/>
</dbReference>
<name>A0A5B9QQL2_9BACT</name>
<dbReference type="PANTHER" id="PTHR30203:SF24">
    <property type="entry name" value="BLR4935 PROTEIN"/>
    <property type="match status" value="1"/>
</dbReference>
<dbReference type="EMBL" id="CP042914">
    <property type="protein sequence ID" value="QEG41298.1"/>
    <property type="molecule type" value="Genomic_DNA"/>
</dbReference>
<dbReference type="InterPro" id="IPR003423">
    <property type="entry name" value="OMP_efflux"/>
</dbReference>
<dbReference type="AlphaFoldDB" id="A0A5B9QQL2"/>
<dbReference type="Proteomes" id="UP000325286">
    <property type="component" value="Chromosome"/>
</dbReference>
<accession>A0A5B9QQL2</accession>
<keyword evidence="3" id="KW-1185">Reference proteome</keyword>
<dbReference type="OrthoDB" id="9791261at2"/>
<dbReference type="PANTHER" id="PTHR30203">
    <property type="entry name" value="OUTER MEMBRANE CATION EFFLUX PROTEIN"/>
    <property type="match status" value="1"/>
</dbReference>
<evidence type="ECO:0000313" key="3">
    <source>
        <dbReference type="Proteomes" id="UP000325286"/>
    </source>
</evidence>
<reference evidence="2 3" key="1">
    <citation type="submission" date="2019-08" db="EMBL/GenBank/DDBJ databases">
        <title>Deep-cultivation of Planctomycetes and their phenomic and genomic characterization uncovers novel biology.</title>
        <authorList>
            <person name="Wiegand S."/>
            <person name="Jogler M."/>
            <person name="Boedeker C."/>
            <person name="Pinto D."/>
            <person name="Vollmers J."/>
            <person name="Rivas-Marin E."/>
            <person name="Kohn T."/>
            <person name="Peeters S.H."/>
            <person name="Heuer A."/>
            <person name="Rast P."/>
            <person name="Oberbeckmann S."/>
            <person name="Bunk B."/>
            <person name="Jeske O."/>
            <person name="Meyerdierks A."/>
            <person name="Storesund J.E."/>
            <person name="Kallscheuer N."/>
            <person name="Luecker S."/>
            <person name="Lage O.M."/>
            <person name="Pohl T."/>
            <person name="Merkel B.J."/>
            <person name="Hornburger P."/>
            <person name="Mueller R.-W."/>
            <person name="Bruemmer F."/>
            <person name="Labrenz M."/>
            <person name="Spormann A.M."/>
            <person name="Op den Camp H."/>
            <person name="Overmann J."/>
            <person name="Amann R."/>
            <person name="Jetten M.S.M."/>
            <person name="Mascher T."/>
            <person name="Medema M.H."/>
            <person name="Devos D.P."/>
            <person name="Kaster A.-K."/>
            <person name="Ovreas L."/>
            <person name="Rohde M."/>
            <person name="Galperin M.Y."/>
            <person name="Jogler C."/>
        </authorList>
    </citation>
    <scope>NUCLEOTIDE SEQUENCE [LARGE SCALE GENOMIC DNA]</scope>
    <source>
        <strain evidence="2 3">UC8</strain>
    </source>
</reference>
<proteinExistence type="inferred from homology"/>
<organism evidence="2 3">
    <name type="scientific">Roseimaritima ulvae</name>
    <dbReference type="NCBI Taxonomy" id="980254"/>
    <lineage>
        <taxon>Bacteria</taxon>
        <taxon>Pseudomonadati</taxon>
        <taxon>Planctomycetota</taxon>
        <taxon>Planctomycetia</taxon>
        <taxon>Pirellulales</taxon>
        <taxon>Pirellulaceae</taxon>
        <taxon>Roseimaritima</taxon>
    </lineage>
</organism>
<dbReference type="SUPFAM" id="SSF56954">
    <property type="entry name" value="Outer membrane efflux proteins (OEP)"/>
    <property type="match status" value="1"/>
</dbReference>
<dbReference type="Pfam" id="PF02321">
    <property type="entry name" value="OEP"/>
    <property type="match status" value="1"/>
</dbReference>
<evidence type="ECO:0000313" key="2">
    <source>
        <dbReference type="EMBL" id="QEG41298.1"/>
    </source>
</evidence>
<dbReference type="KEGG" id="rul:UC8_33170"/>
<comment type="similarity">
    <text evidence="1">Belongs to the outer membrane factor (OMF) (TC 1.B.17) family.</text>
</comment>
<sequence>MTLNDFEAIAFANNPTIQQLEATTRKAAGFRTQVGLRPNPVVGYQAMQLADAGTDQHVAFLSQTFVTADKLELNRRVLNEALRAQLFQLEAQKYRISTDIRVKFYDALAAQRRMRLIEDFQSVADRGLEIAEELKSAKEGSQLEVVQAKVQKNEVDLALRNASIRFEAVWRELVALTGSPEMLPVSLDGELPQAETSLDWSSVASSIVSSSPEYQAARARVSQARANITRQDVQAVPNIDLQFGAGVDNATDSGMINLQVSAPIPVFNKNQGNMSAARAELSRACMEVRRIENSIKARLAEVSQAYDSSLASVSMYAEEILPNAAEGLKLAETAYKSGETSFLQVLVARRTYFDTNLQYIVAQAQLAQARARVDGYVLTGALDPIIDNSGDDSLRGLTLSQQ</sequence>